<evidence type="ECO:0000256" key="8">
    <source>
        <dbReference type="ARBA" id="ARBA00023015"/>
    </source>
</evidence>
<dbReference type="GO" id="GO:0003713">
    <property type="term" value="F:transcription coactivator activity"/>
    <property type="evidence" value="ECO:0007669"/>
    <property type="project" value="TreeGrafter"/>
</dbReference>
<proteinExistence type="predicted"/>
<dbReference type="GO" id="GO:0031490">
    <property type="term" value="F:chromatin DNA binding"/>
    <property type="evidence" value="ECO:0007669"/>
    <property type="project" value="TreeGrafter"/>
</dbReference>
<dbReference type="PANTHER" id="PTHR13808">
    <property type="entry name" value="CBP/P300-RELATED"/>
    <property type="match status" value="1"/>
</dbReference>
<keyword evidence="4 13" id="KW-0479">Metal-binding</keyword>
<evidence type="ECO:0000256" key="9">
    <source>
        <dbReference type="ARBA" id="ARBA00023159"/>
    </source>
</evidence>
<evidence type="ECO:0000256" key="10">
    <source>
        <dbReference type="ARBA" id="ARBA00023163"/>
    </source>
</evidence>
<feature type="zinc finger region" description="TAZ-type" evidence="13">
    <location>
        <begin position="94"/>
        <end position="182"/>
    </location>
</feature>
<dbReference type="GO" id="GO:0045944">
    <property type="term" value="P:positive regulation of transcription by RNA polymerase II"/>
    <property type="evidence" value="ECO:0007669"/>
    <property type="project" value="TreeGrafter"/>
</dbReference>
<dbReference type="InterPro" id="IPR000433">
    <property type="entry name" value="Znf_ZZ"/>
</dbReference>
<dbReference type="GO" id="GO:0000123">
    <property type="term" value="C:histone acetyltransferase complex"/>
    <property type="evidence" value="ECO:0007669"/>
    <property type="project" value="TreeGrafter"/>
</dbReference>
<dbReference type="GO" id="GO:0004402">
    <property type="term" value="F:histone acetyltransferase activity"/>
    <property type="evidence" value="ECO:0007669"/>
    <property type="project" value="InterPro"/>
</dbReference>
<reference evidence="16" key="1">
    <citation type="submission" date="2020-11" db="EMBL/GenBank/DDBJ databases">
        <authorList>
            <person name="Tran Van P."/>
        </authorList>
    </citation>
    <scope>NUCLEOTIDE SEQUENCE</scope>
</reference>
<evidence type="ECO:0000256" key="6">
    <source>
        <dbReference type="ARBA" id="ARBA00022833"/>
    </source>
</evidence>
<evidence type="ECO:0000256" key="1">
    <source>
        <dbReference type="ARBA" id="ARBA00004123"/>
    </source>
</evidence>
<dbReference type="Gene3D" id="3.30.60.90">
    <property type="match status" value="1"/>
</dbReference>
<keyword evidence="7" id="KW-0156">Chromatin regulator</keyword>
<protein>
    <recommendedName>
        <fullName evidence="2">histone acetyltransferase</fullName>
        <ecNumber evidence="2">2.3.1.48</ecNumber>
    </recommendedName>
</protein>
<evidence type="ECO:0000313" key="17">
    <source>
        <dbReference type="Proteomes" id="UP000759131"/>
    </source>
</evidence>
<sequence>MLNESGDSTSDGISIHTCRTCETRLVDIRYHCGQCDHFDLCVACYQRHGHTHPMDQLTFIGQWVEVAPVAKQDGNTGRANACGDGSSNAPPVKGETRRLSIQRCIQSLVHACQCSDANCRLPSCHKMKRVVQHAKSCKRKSSQPNQTAAPGCPICKQLIALCCYHAKHCLENKCPVPYCNNIRHKLRQQQLQQRLQQAHILKRRIASMASMSHQSSQPPPTPQHHFSPQQQQSTSQQHYMKLLKQSASMPGISGPTPVPSQEQKSGCSPQLVSQINANPEGMDVMPTDSSEQREIQQRLQALKIQHDINSP</sequence>
<evidence type="ECO:0000256" key="12">
    <source>
        <dbReference type="ARBA" id="ARBA00048017"/>
    </source>
</evidence>
<dbReference type="EMBL" id="CAJPIZ010017833">
    <property type="protein sequence ID" value="CAG2116287.1"/>
    <property type="molecule type" value="Genomic_DNA"/>
</dbReference>
<feature type="domain" description="TAZ-type" evidence="15">
    <location>
        <begin position="94"/>
        <end position="182"/>
    </location>
</feature>
<evidence type="ECO:0000313" key="16">
    <source>
        <dbReference type="EMBL" id="CAD7635857.1"/>
    </source>
</evidence>
<accession>A0A7R9L6Y6</accession>
<dbReference type="SUPFAM" id="SSF57850">
    <property type="entry name" value="RING/U-box"/>
    <property type="match status" value="1"/>
</dbReference>
<evidence type="ECO:0000259" key="15">
    <source>
        <dbReference type="PROSITE" id="PS50134"/>
    </source>
</evidence>
<keyword evidence="11" id="KW-0539">Nucleus</keyword>
<dbReference type="GO" id="GO:0005634">
    <property type="term" value="C:nucleus"/>
    <property type="evidence" value="ECO:0007669"/>
    <property type="project" value="UniProtKB-SubCell"/>
</dbReference>
<keyword evidence="8" id="KW-0805">Transcription regulation</keyword>
<organism evidence="16">
    <name type="scientific">Medioppia subpectinata</name>
    <dbReference type="NCBI Taxonomy" id="1979941"/>
    <lineage>
        <taxon>Eukaryota</taxon>
        <taxon>Metazoa</taxon>
        <taxon>Ecdysozoa</taxon>
        <taxon>Arthropoda</taxon>
        <taxon>Chelicerata</taxon>
        <taxon>Arachnida</taxon>
        <taxon>Acari</taxon>
        <taxon>Acariformes</taxon>
        <taxon>Sarcoptiformes</taxon>
        <taxon>Oribatida</taxon>
        <taxon>Brachypylina</taxon>
        <taxon>Oppioidea</taxon>
        <taxon>Oppiidae</taxon>
        <taxon>Medioppia</taxon>
    </lineage>
</organism>
<dbReference type="InterPro" id="IPR000197">
    <property type="entry name" value="Znf_TAZ"/>
</dbReference>
<dbReference type="EC" id="2.3.1.48" evidence="2"/>
<dbReference type="InterPro" id="IPR013178">
    <property type="entry name" value="Histone_AcTrfase_Rtt109/CBP"/>
</dbReference>
<dbReference type="Proteomes" id="UP000759131">
    <property type="component" value="Unassembled WGS sequence"/>
</dbReference>
<dbReference type="OrthoDB" id="6516260at2759"/>
<dbReference type="GO" id="GO:0005667">
    <property type="term" value="C:transcription regulator complex"/>
    <property type="evidence" value="ECO:0007669"/>
    <property type="project" value="TreeGrafter"/>
</dbReference>
<evidence type="ECO:0000256" key="7">
    <source>
        <dbReference type="ARBA" id="ARBA00022853"/>
    </source>
</evidence>
<feature type="compositionally biased region" description="Low complexity" evidence="14">
    <location>
        <begin position="223"/>
        <end position="238"/>
    </location>
</feature>
<evidence type="ECO:0000256" key="3">
    <source>
        <dbReference type="ARBA" id="ARBA00022679"/>
    </source>
</evidence>
<keyword evidence="17" id="KW-1185">Reference proteome</keyword>
<keyword evidence="6 13" id="KW-0862">Zinc</keyword>
<name>A0A7R9L6Y6_9ACAR</name>
<dbReference type="InterPro" id="IPR035898">
    <property type="entry name" value="TAZ_dom_sf"/>
</dbReference>
<dbReference type="SUPFAM" id="SSF57933">
    <property type="entry name" value="TAZ domain"/>
    <property type="match status" value="1"/>
</dbReference>
<evidence type="ECO:0000256" key="5">
    <source>
        <dbReference type="ARBA" id="ARBA00022771"/>
    </source>
</evidence>
<keyword evidence="10" id="KW-0804">Transcription</keyword>
<evidence type="ECO:0000256" key="2">
    <source>
        <dbReference type="ARBA" id="ARBA00013184"/>
    </source>
</evidence>
<dbReference type="AlphaFoldDB" id="A0A7R9L6Y6"/>
<keyword evidence="9" id="KW-0010">Activator</keyword>
<dbReference type="InterPro" id="IPR043145">
    <property type="entry name" value="Znf_ZZ_sf"/>
</dbReference>
<gene>
    <name evidence="16" type="ORF">OSB1V03_LOCUS16248</name>
</gene>
<feature type="region of interest" description="Disordered" evidence="14">
    <location>
        <begin position="207"/>
        <end position="295"/>
    </location>
</feature>
<dbReference type="Gene3D" id="1.20.1020.10">
    <property type="entry name" value="TAZ domain"/>
    <property type="match status" value="1"/>
</dbReference>
<feature type="compositionally biased region" description="Polar residues" evidence="14">
    <location>
        <begin position="259"/>
        <end position="277"/>
    </location>
</feature>
<comment type="catalytic activity">
    <reaction evidence="12">
        <text>L-lysyl-[protein] + acetyl-CoA = N(6)-acetyl-L-lysyl-[protein] + CoA + H(+)</text>
        <dbReference type="Rhea" id="RHEA:45948"/>
        <dbReference type="Rhea" id="RHEA-COMP:9752"/>
        <dbReference type="Rhea" id="RHEA-COMP:10731"/>
        <dbReference type="ChEBI" id="CHEBI:15378"/>
        <dbReference type="ChEBI" id="CHEBI:29969"/>
        <dbReference type="ChEBI" id="CHEBI:57287"/>
        <dbReference type="ChEBI" id="CHEBI:57288"/>
        <dbReference type="ChEBI" id="CHEBI:61930"/>
        <dbReference type="EC" id="2.3.1.48"/>
    </reaction>
</comment>
<evidence type="ECO:0000256" key="14">
    <source>
        <dbReference type="SAM" id="MobiDB-lite"/>
    </source>
</evidence>
<dbReference type="Pfam" id="PF00569">
    <property type="entry name" value="ZZ"/>
    <property type="match status" value="1"/>
</dbReference>
<keyword evidence="5 13" id="KW-0863">Zinc-finger</keyword>
<dbReference type="EMBL" id="OC872408">
    <property type="protein sequence ID" value="CAD7635857.1"/>
    <property type="molecule type" value="Genomic_DNA"/>
</dbReference>
<evidence type="ECO:0000256" key="4">
    <source>
        <dbReference type="ARBA" id="ARBA00022723"/>
    </source>
</evidence>
<keyword evidence="3" id="KW-0808">Transferase</keyword>
<dbReference type="SMART" id="SM00551">
    <property type="entry name" value="ZnF_TAZ"/>
    <property type="match status" value="1"/>
</dbReference>
<dbReference type="PANTHER" id="PTHR13808:SF1">
    <property type="entry name" value="HISTONE ACETYLTRANSFERASE"/>
    <property type="match status" value="1"/>
</dbReference>
<dbReference type="SMART" id="SM00291">
    <property type="entry name" value="ZnF_ZZ"/>
    <property type="match status" value="1"/>
</dbReference>
<dbReference type="Pfam" id="PF02135">
    <property type="entry name" value="zf-TAZ"/>
    <property type="match status" value="1"/>
</dbReference>
<evidence type="ECO:0000256" key="11">
    <source>
        <dbReference type="ARBA" id="ARBA00023242"/>
    </source>
</evidence>
<dbReference type="GO" id="GO:0008270">
    <property type="term" value="F:zinc ion binding"/>
    <property type="evidence" value="ECO:0007669"/>
    <property type="project" value="UniProtKB-KW"/>
</dbReference>
<comment type="subcellular location">
    <subcellularLocation>
        <location evidence="1">Nucleus</location>
    </subcellularLocation>
</comment>
<dbReference type="PROSITE" id="PS50134">
    <property type="entry name" value="ZF_TAZ"/>
    <property type="match status" value="1"/>
</dbReference>
<evidence type="ECO:0000256" key="13">
    <source>
        <dbReference type="PROSITE-ProRule" id="PRU00203"/>
    </source>
</evidence>